<comment type="function">
    <text evidence="5">Negative regulator of class I heat shock genes (grpE-dnaK-dnaJ and groELS operons). Prevents heat-shock induction of these operons.</text>
</comment>
<dbReference type="HAMAP" id="MF_00081">
    <property type="entry name" value="HrcA"/>
    <property type="match status" value="1"/>
</dbReference>
<dbReference type="PANTHER" id="PTHR34824">
    <property type="entry name" value="HEAT-INDUCIBLE TRANSCRIPTION REPRESSOR HRCA"/>
    <property type="match status" value="1"/>
</dbReference>
<dbReference type="SUPFAM" id="SSF46785">
    <property type="entry name" value="Winged helix' DNA-binding domain"/>
    <property type="match status" value="1"/>
</dbReference>
<keyword evidence="4 5" id="KW-0804">Transcription</keyword>
<name>A0A098TLW5_9CYAN</name>
<protein>
    <recommendedName>
        <fullName evidence="5">Heat-inducible transcription repressor HrcA</fullName>
    </recommendedName>
</protein>
<dbReference type="Gene3D" id="3.30.390.60">
    <property type="entry name" value="Heat-inducible transcription repressor hrca homolog, domain 3"/>
    <property type="match status" value="1"/>
</dbReference>
<gene>
    <name evidence="5" type="primary">hrcA</name>
    <name evidence="7" type="ORF">DO97_01085</name>
</gene>
<dbReference type="OrthoDB" id="9783139at2"/>
<dbReference type="InterPro" id="IPR036388">
    <property type="entry name" value="WH-like_DNA-bd_sf"/>
</dbReference>
<dbReference type="PANTHER" id="PTHR34824:SF1">
    <property type="entry name" value="HEAT-INDUCIBLE TRANSCRIPTION REPRESSOR HRCA"/>
    <property type="match status" value="1"/>
</dbReference>
<evidence type="ECO:0000313" key="7">
    <source>
        <dbReference type="EMBL" id="KGF73251.1"/>
    </source>
</evidence>
<dbReference type="Pfam" id="PF01628">
    <property type="entry name" value="HrcA"/>
    <property type="match status" value="1"/>
</dbReference>
<dbReference type="PIRSF" id="PIRSF005485">
    <property type="entry name" value="HrcA"/>
    <property type="match status" value="1"/>
</dbReference>
<dbReference type="EMBL" id="JJML01000012">
    <property type="protein sequence ID" value="KGF73251.1"/>
    <property type="molecule type" value="Genomic_DNA"/>
</dbReference>
<reference evidence="7 8" key="1">
    <citation type="journal article" date="2014" name="Mol. Ecol.">
        <title>Evolution of Synechococcus.</title>
        <authorList>
            <person name="Dvorak P."/>
            <person name="Casamatta D."/>
            <person name="Hasler P."/>
            <person name="Poulickova A."/>
            <person name="Ondrej V."/>
            <person name="Sanges R."/>
        </authorList>
    </citation>
    <scope>NUCLEOTIDE SEQUENCE [LARGE SCALE GENOMIC DNA]</scope>
    <source>
        <strain evidence="7 8">CAUP A 1101</strain>
    </source>
</reference>
<evidence type="ECO:0000256" key="5">
    <source>
        <dbReference type="HAMAP-Rule" id="MF_00081"/>
    </source>
</evidence>
<dbReference type="GO" id="GO:0045892">
    <property type="term" value="P:negative regulation of DNA-templated transcription"/>
    <property type="evidence" value="ECO:0007669"/>
    <property type="project" value="UniProtKB-UniRule"/>
</dbReference>
<dbReference type="InterPro" id="IPR023120">
    <property type="entry name" value="WHTH_transcript_rep_HrcA_IDD"/>
</dbReference>
<dbReference type="InterPro" id="IPR029016">
    <property type="entry name" value="GAF-like_dom_sf"/>
</dbReference>
<evidence type="ECO:0000313" key="8">
    <source>
        <dbReference type="Proteomes" id="UP000030170"/>
    </source>
</evidence>
<evidence type="ECO:0000256" key="3">
    <source>
        <dbReference type="ARBA" id="ARBA00023016"/>
    </source>
</evidence>
<dbReference type="RefSeq" id="WP_036531792.1">
    <property type="nucleotide sequence ID" value="NZ_JJML01000012.1"/>
</dbReference>
<keyword evidence="3 5" id="KW-0346">Stress response</keyword>
<evidence type="ECO:0000256" key="1">
    <source>
        <dbReference type="ARBA" id="ARBA00022491"/>
    </source>
</evidence>
<keyword evidence="1 5" id="KW-0678">Repressor</keyword>
<keyword evidence="8" id="KW-1185">Reference proteome</keyword>
<dbReference type="GO" id="GO:0003677">
    <property type="term" value="F:DNA binding"/>
    <property type="evidence" value="ECO:0007669"/>
    <property type="project" value="InterPro"/>
</dbReference>
<dbReference type="Gene3D" id="3.30.450.40">
    <property type="match status" value="1"/>
</dbReference>
<feature type="domain" description="Heat-inducible transcription repressor HrcA C-terminal" evidence="6">
    <location>
        <begin position="110"/>
        <end position="347"/>
    </location>
</feature>
<evidence type="ECO:0000256" key="2">
    <source>
        <dbReference type="ARBA" id="ARBA00023015"/>
    </source>
</evidence>
<dbReference type="InterPro" id="IPR021153">
    <property type="entry name" value="HrcA_C"/>
</dbReference>
<dbReference type="Gene3D" id="1.10.10.10">
    <property type="entry name" value="Winged helix-like DNA-binding domain superfamily/Winged helix DNA-binding domain"/>
    <property type="match status" value="1"/>
</dbReference>
<accession>A0A098TLW5</accession>
<dbReference type="STRING" id="1497020.DO97_01085"/>
<dbReference type="SUPFAM" id="SSF55781">
    <property type="entry name" value="GAF domain-like"/>
    <property type="match status" value="1"/>
</dbReference>
<dbReference type="AlphaFoldDB" id="A0A098TLW5"/>
<dbReference type="InterPro" id="IPR002571">
    <property type="entry name" value="HrcA"/>
</dbReference>
<proteinExistence type="inferred from homology"/>
<organism evidence="7 8">
    <name type="scientific">Neosynechococcus sphagnicola sy1</name>
    <dbReference type="NCBI Taxonomy" id="1497020"/>
    <lineage>
        <taxon>Bacteria</taxon>
        <taxon>Bacillati</taxon>
        <taxon>Cyanobacteriota</taxon>
        <taxon>Cyanophyceae</taxon>
        <taxon>Neosynechococcales</taxon>
        <taxon>Neosynechococcaceae</taxon>
        <taxon>Neosynechococcus</taxon>
    </lineage>
</organism>
<comment type="caution">
    <text evidence="7">The sequence shown here is derived from an EMBL/GenBank/DDBJ whole genome shotgun (WGS) entry which is preliminary data.</text>
</comment>
<dbReference type="InterPro" id="IPR036390">
    <property type="entry name" value="WH_DNA-bd_sf"/>
</dbReference>
<sequence length="373" mass="41787">MSVQVHLTERQQQVLWATVRHYIATAEPVGSKALVEEYNLSVSPATIRNAMGVLEKVGLLYQPHTSAGRIPSDSGYRIYVDQLITPSRQQAQQVEELLSDRLNWEDRSFESLLRGAAQILSRLSGYITLITMPQTITAQLRHVQLVQVDPGRAMLIVVTDNYQTQSALLELFPGITHEQIPDPDLVERELQILSNFLNTHLRGRPLLELPTLDWSELGREFERYADFLRALLSELSRRSQPPTCTQILISGVSEVLRQPEFSELQQVQTLLQLLEVEQGQLWPLIFESPEMTTHSAGKRVNLWIGAENPLEPMRSCALVSATYRRGTTPVGSVGMLGPTRMVYETAIAVVEATADYLSEALSQSRGINDATNS</sequence>
<evidence type="ECO:0000256" key="4">
    <source>
        <dbReference type="ARBA" id="ARBA00023163"/>
    </source>
</evidence>
<keyword evidence="2 5" id="KW-0805">Transcription regulation</keyword>
<dbReference type="Proteomes" id="UP000030170">
    <property type="component" value="Unassembled WGS sequence"/>
</dbReference>
<comment type="similarity">
    <text evidence="5">Belongs to the HrcA family.</text>
</comment>
<evidence type="ECO:0000259" key="6">
    <source>
        <dbReference type="Pfam" id="PF01628"/>
    </source>
</evidence>
<dbReference type="NCBIfam" id="TIGR00331">
    <property type="entry name" value="hrcA"/>
    <property type="match status" value="1"/>
</dbReference>